<accession>D6TYY2</accession>
<gene>
    <name evidence="1" type="ORF">Krac_2519</name>
</gene>
<keyword evidence="2" id="KW-1185">Reference proteome</keyword>
<sequence>MARYDVALWSRWPDYFPTVTDIVEAEQPYEAIEVVMVAHGLVKVARAAAHLLGTTDIWRYRAVQLMEDGMVGFPVHE</sequence>
<dbReference type="RefSeq" id="WP_007919342.1">
    <property type="nucleotide sequence ID" value="NZ_ADVG01000004.1"/>
</dbReference>
<dbReference type="InParanoid" id="D6TYY2"/>
<dbReference type="STRING" id="485913.Krac_2519"/>
<evidence type="ECO:0000313" key="2">
    <source>
        <dbReference type="Proteomes" id="UP000004508"/>
    </source>
</evidence>
<protein>
    <submittedName>
        <fullName evidence="1">Uncharacterized protein</fullName>
    </submittedName>
</protein>
<reference evidence="1 2" key="1">
    <citation type="journal article" date="2011" name="Stand. Genomic Sci.">
        <title>Non-contiguous finished genome sequence and contextual data of the filamentous soil bacterium Ktedonobacter racemifer type strain (SOSP1-21).</title>
        <authorList>
            <person name="Chang Y.J."/>
            <person name="Land M."/>
            <person name="Hauser L."/>
            <person name="Chertkov O."/>
            <person name="Del Rio T.G."/>
            <person name="Nolan M."/>
            <person name="Copeland A."/>
            <person name="Tice H."/>
            <person name="Cheng J.F."/>
            <person name="Lucas S."/>
            <person name="Han C."/>
            <person name="Goodwin L."/>
            <person name="Pitluck S."/>
            <person name="Ivanova N."/>
            <person name="Ovchinikova G."/>
            <person name="Pati A."/>
            <person name="Chen A."/>
            <person name="Palaniappan K."/>
            <person name="Mavromatis K."/>
            <person name="Liolios K."/>
            <person name="Brettin T."/>
            <person name="Fiebig A."/>
            <person name="Rohde M."/>
            <person name="Abt B."/>
            <person name="Goker M."/>
            <person name="Detter J.C."/>
            <person name="Woyke T."/>
            <person name="Bristow J."/>
            <person name="Eisen J.A."/>
            <person name="Markowitz V."/>
            <person name="Hugenholtz P."/>
            <person name="Kyrpides N.C."/>
            <person name="Klenk H.P."/>
            <person name="Lapidus A."/>
        </authorList>
    </citation>
    <scope>NUCLEOTIDE SEQUENCE [LARGE SCALE GENOMIC DNA]</scope>
    <source>
        <strain evidence="2">DSM 44963</strain>
    </source>
</reference>
<comment type="caution">
    <text evidence="1">The sequence shown here is derived from an EMBL/GenBank/DDBJ whole genome shotgun (WGS) entry which is preliminary data.</text>
</comment>
<dbReference type="Proteomes" id="UP000004508">
    <property type="component" value="Unassembled WGS sequence"/>
</dbReference>
<evidence type="ECO:0000313" key="1">
    <source>
        <dbReference type="EMBL" id="EFH81772.1"/>
    </source>
</evidence>
<dbReference type="AlphaFoldDB" id="D6TYY2"/>
<name>D6TYY2_KTERA</name>
<dbReference type="EMBL" id="ADVG01000004">
    <property type="protein sequence ID" value="EFH81772.1"/>
    <property type="molecule type" value="Genomic_DNA"/>
</dbReference>
<dbReference type="OrthoDB" id="163943at2"/>
<organism evidence="1 2">
    <name type="scientific">Ktedonobacter racemifer DSM 44963</name>
    <dbReference type="NCBI Taxonomy" id="485913"/>
    <lineage>
        <taxon>Bacteria</taxon>
        <taxon>Bacillati</taxon>
        <taxon>Chloroflexota</taxon>
        <taxon>Ktedonobacteria</taxon>
        <taxon>Ktedonobacterales</taxon>
        <taxon>Ktedonobacteraceae</taxon>
        <taxon>Ktedonobacter</taxon>
    </lineage>
</organism>
<proteinExistence type="predicted"/>